<dbReference type="EMBL" id="CP038141">
    <property type="protein sequence ID" value="QDH16851.1"/>
    <property type="molecule type" value="Genomic_DNA"/>
</dbReference>
<organism evidence="1 2">
    <name type="scientific">Swingsia samuiensis</name>
    <dbReference type="NCBI Taxonomy" id="1293412"/>
    <lineage>
        <taxon>Bacteria</taxon>
        <taxon>Pseudomonadati</taxon>
        <taxon>Pseudomonadota</taxon>
        <taxon>Alphaproteobacteria</taxon>
        <taxon>Acetobacterales</taxon>
        <taxon>Acetobacteraceae</taxon>
        <taxon>Swingsia</taxon>
    </lineage>
</organism>
<dbReference type="AlphaFoldDB" id="A0A4Y6UKD3"/>
<sequence>MRRFLPIMLCFSLTGCFSMPHPFSDPGQQARQLATANLPPPRLAIPTPKDVSLPPNAAQAWASSLAQAMVAQAVPAVAQPQQPGDWWVKMSTKTQNGAIVPHYVIIMPTGKERAENDGPPVDLAGWNSGDLLALKGAAVQEAPVLANMLTGIQAAMMQQDPHSLMNRPAHIYFKGVKGAPGDGNQSLARAFFTALPDHFNSIQTTPKGADFTVIGIVKISKAPKYDRHAMQHIEISWRVLSADGKEAGAATQLHDIVAHSLDKAWGDTAMAAGEEAAGGVRTIITNYSGREHKPLPPTNDDKKHK</sequence>
<name>A0A4Y6UKD3_9PROT</name>
<gene>
    <name evidence="1" type="ORF">E3D00_04165</name>
</gene>
<dbReference type="PROSITE" id="PS51257">
    <property type="entry name" value="PROKAR_LIPOPROTEIN"/>
    <property type="match status" value="1"/>
</dbReference>
<evidence type="ECO:0000313" key="1">
    <source>
        <dbReference type="EMBL" id="QDH16851.1"/>
    </source>
</evidence>
<dbReference type="Proteomes" id="UP000316313">
    <property type="component" value="Chromosome"/>
</dbReference>
<protein>
    <submittedName>
        <fullName evidence="1">Uncharacterized protein</fullName>
    </submittedName>
</protein>
<dbReference type="RefSeq" id="WP_141460218.1">
    <property type="nucleotide sequence ID" value="NZ_CP038141.1"/>
</dbReference>
<proteinExistence type="predicted"/>
<keyword evidence="2" id="KW-1185">Reference proteome</keyword>
<reference evidence="1 2" key="1">
    <citation type="submission" date="2019-03" db="EMBL/GenBank/DDBJ databases">
        <title>The complete genome sequence of Swingsia samuiensis NBRC107927(T).</title>
        <authorList>
            <person name="Chua K.-O."/>
            <person name="Chan K.-G."/>
            <person name="See-Too W.-S."/>
        </authorList>
    </citation>
    <scope>NUCLEOTIDE SEQUENCE [LARGE SCALE GENOMIC DNA]</scope>
    <source>
        <strain evidence="1 2">AH83</strain>
    </source>
</reference>
<dbReference type="OrthoDB" id="8448536at2"/>
<accession>A0A4Y6UKD3</accession>
<dbReference type="KEGG" id="ssam:E3D00_04165"/>
<evidence type="ECO:0000313" key="2">
    <source>
        <dbReference type="Proteomes" id="UP000316313"/>
    </source>
</evidence>